<protein>
    <submittedName>
        <fullName evidence="4">LysM peptidoglycan-binding domain-containing protein</fullName>
    </submittedName>
</protein>
<organism evidence="4 5">
    <name type="scientific">Steroidobacter gossypii</name>
    <dbReference type="NCBI Taxonomy" id="2805490"/>
    <lineage>
        <taxon>Bacteria</taxon>
        <taxon>Pseudomonadati</taxon>
        <taxon>Pseudomonadota</taxon>
        <taxon>Gammaproteobacteria</taxon>
        <taxon>Steroidobacterales</taxon>
        <taxon>Steroidobacteraceae</taxon>
        <taxon>Steroidobacter</taxon>
    </lineage>
</organism>
<dbReference type="Pfam" id="PF01476">
    <property type="entry name" value="LysM"/>
    <property type="match status" value="1"/>
</dbReference>
<dbReference type="EMBL" id="JAEVLS010000005">
    <property type="protein sequence ID" value="MBM0107352.1"/>
    <property type="molecule type" value="Genomic_DNA"/>
</dbReference>
<gene>
    <name evidence="4" type="ORF">JM946_21650</name>
</gene>
<dbReference type="Gene3D" id="3.10.350.10">
    <property type="entry name" value="LysM domain"/>
    <property type="match status" value="1"/>
</dbReference>
<feature type="signal peptide" evidence="2">
    <location>
        <begin position="1"/>
        <end position="19"/>
    </location>
</feature>
<name>A0ABS1X2F5_9GAMM</name>
<dbReference type="CDD" id="cd00118">
    <property type="entry name" value="LysM"/>
    <property type="match status" value="1"/>
</dbReference>
<keyword evidence="2" id="KW-0732">Signal</keyword>
<accession>A0ABS1X2F5</accession>
<evidence type="ECO:0000256" key="1">
    <source>
        <dbReference type="SAM" id="MobiDB-lite"/>
    </source>
</evidence>
<proteinExistence type="predicted"/>
<dbReference type="SUPFAM" id="SSF89372">
    <property type="entry name" value="Fucose-specific lectin"/>
    <property type="match status" value="3"/>
</dbReference>
<evidence type="ECO:0000313" key="5">
    <source>
        <dbReference type="Proteomes" id="UP000661077"/>
    </source>
</evidence>
<comment type="caution">
    <text evidence="4">The sequence shown here is derived from an EMBL/GenBank/DDBJ whole genome shotgun (WGS) entry which is preliminary data.</text>
</comment>
<dbReference type="InterPro" id="IPR036779">
    <property type="entry name" value="LysM_dom_sf"/>
</dbReference>
<dbReference type="InterPro" id="IPR018392">
    <property type="entry name" value="LysM"/>
</dbReference>
<dbReference type="Proteomes" id="UP000661077">
    <property type="component" value="Unassembled WGS sequence"/>
</dbReference>
<feature type="compositionally biased region" description="Low complexity" evidence="1">
    <location>
        <begin position="35"/>
        <end position="59"/>
    </location>
</feature>
<feature type="region of interest" description="Disordered" evidence="1">
    <location>
        <begin position="32"/>
        <end position="71"/>
    </location>
</feature>
<feature type="chain" id="PRO_5046227576" evidence="2">
    <location>
        <begin position="20"/>
        <end position="1175"/>
    </location>
</feature>
<reference evidence="4 5" key="1">
    <citation type="journal article" date="2021" name="Int. J. Syst. Evol. Microbiol.">
        <title>Steroidobacter gossypii sp. nov., isolated from soil of cotton cropping field.</title>
        <authorList>
            <person name="Huang R."/>
            <person name="Yang S."/>
            <person name="Zhen C."/>
            <person name="Liu W."/>
        </authorList>
    </citation>
    <scope>NUCLEOTIDE SEQUENCE [LARGE SCALE GENOMIC DNA]</scope>
    <source>
        <strain evidence="4 5">S1-65</strain>
    </source>
</reference>
<dbReference type="PROSITE" id="PS51257">
    <property type="entry name" value="PROKAR_LIPOPROTEIN"/>
    <property type="match status" value="1"/>
</dbReference>
<keyword evidence="5" id="KW-1185">Reference proteome</keyword>
<feature type="domain" description="LysM" evidence="3">
    <location>
        <begin position="1118"/>
        <end position="1164"/>
    </location>
</feature>
<evidence type="ECO:0000259" key="3">
    <source>
        <dbReference type="PROSITE" id="PS51782"/>
    </source>
</evidence>
<evidence type="ECO:0000313" key="4">
    <source>
        <dbReference type="EMBL" id="MBM0107352.1"/>
    </source>
</evidence>
<sequence>MARQIGNFTHSLLSLSVLALLSACGGPAVTENPLPVGNSGPPSGANPNFPNNPGTNNPTPNTPVPPDAPNLVGELATANANPAVLSTTRTTVYELIAPALGAGGWQPTALLETSDEATRTPQVAFDRAGNGFAVWAQGSDVIARRYDGASGTWGEPALLDDSAEFADRVRVAVDRDSGNAFAIWTQSDGAAVSLYASRFNTLTNTWSDAELLETAAGAVNNGEDNSFVALEGGHGAVVWLQNDGAALNIYLSRLVGGSWTTPVLVEESSEAGEQPKVAIDSSGNVTVAWRQRDPVSGARRIYSRRWDSTTQAFGSVMAMNDSGDRHPRLQFDAAGNGFLAWRGSGFFTRRFDAASGQWSGELALNNPGAGGESGEISVDEHGNAMAAWIENNAGNSYIYVRRYNAAANSWGDAELLDTSSNVVSLVVSMSGDDAVVSWLRLNESRREDVYSIKQTDGVWEQVRLLETRNGSASQLSSTINSAGNAAVVWTQSDDSNLSIFEARHLSPNLVVAAGDTWQSLANDLYGVNAVEAGLALQAAMGGGELSEGMILSGFPDTLTVTVTVPGFYTVLATDTWAHVAATVYGVTDVAAINQLRAALGNPTLAAGLQLVVPSSFTYITSANFSAPLDWSRVNTTATEYYSLDSSLLTVPLNDWSAEQALETSNQPATQPRVAFDAQDNGIVVWAQGSDVIARRYIAGSGWGAPTVLDTNPNATQKPRIAMDRTTGNAIVSWIQSDGGAHSMYVSTFDASSNTWSVAMLLENSNNPLNTVWTPAVSINGEHGMATWLQASDADPNTDIDYVYLSRLVAGTWTTPVRLDTGTQGGMQIEGVVDANGNVTVSWRQLNSAVGEHIATRRWDNTALALGPVMRMSVDGDRQGKIGQDAQGNAILLWRGAGVRVRHYDVATDQWGPQQILTSFPEAGLAELSVSPSGNALAAWPETVDGVSTMYARHYNASTGTWSPATAIGSGGAVKVTVSLVGDSGVVGWVTDNGSGGGVDVYAARYQDGVWGAATLMETMPSGADDVSASIDGSNNATVVWQVTDNAAPSIYYSRSNSTPYYLVPAGATWQSLAATLYGVDSEAAAEALEAAMGQPTLSTGLHLQGPPATLVVTPEVPTYYIVQSGDTWQGIALALYGTDRSEAATALWNYVGRPSLTVGQTLAIPSQLDYTINEE</sequence>
<evidence type="ECO:0000256" key="2">
    <source>
        <dbReference type="SAM" id="SignalP"/>
    </source>
</evidence>
<dbReference type="RefSeq" id="WP_203169465.1">
    <property type="nucleotide sequence ID" value="NZ_JAEVLS010000005.1"/>
</dbReference>
<dbReference type="SMART" id="SM00257">
    <property type="entry name" value="LysM"/>
    <property type="match status" value="1"/>
</dbReference>
<dbReference type="PROSITE" id="PS51782">
    <property type="entry name" value="LYSM"/>
    <property type="match status" value="1"/>
</dbReference>